<keyword evidence="2" id="KW-0472">Membrane</keyword>
<evidence type="ECO:0000313" key="4">
    <source>
        <dbReference type="EMBL" id="QRD02619.1"/>
    </source>
</evidence>
<proteinExistence type="predicted"/>
<dbReference type="GO" id="GO:0008270">
    <property type="term" value="F:zinc ion binding"/>
    <property type="evidence" value="ECO:0007669"/>
    <property type="project" value="UniProtKB-KW"/>
</dbReference>
<organism evidence="4 5">
    <name type="scientific">Phaeosphaeria nodorum (strain SN15 / ATCC MYA-4574 / FGSC 10173)</name>
    <name type="common">Glume blotch fungus</name>
    <name type="synonym">Parastagonospora nodorum</name>
    <dbReference type="NCBI Taxonomy" id="321614"/>
    <lineage>
        <taxon>Eukaryota</taxon>
        <taxon>Fungi</taxon>
        <taxon>Dikarya</taxon>
        <taxon>Ascomycota</taxon>
        <taxon>Pezizomycotina</taxon>
        <taxon>Dothideomycetes</taxon>
        <taxon>Pleosporomycetidae</taxon>
        <taxon>Pleosporales</taxon>
        <taxon>Pleosporineae</taxon>
        <taxon>Phaeosphaeriaceae</taxon>
        <taxon>Parastagonospora</taxon>
    </lineage>
</organism>
<dbReference type="PANTHER" id="PTHR47662">
    <property type="entry name" value="RING-TYPE DOMAIN-CONTAINING PROTEIN"/>
    <property type="match status" value="1"/>
</dbReference>
<keyword evidence="2" id="KW-0812">Transmembrane</keyword>
<dbReference type="SUPFAM" id="SSF57850">
    <property type="entry name" value="RING/U-box"/>
    <property type="match status" value="1"/>
</dbReference>
<dbReference type="SMART" id="SM00184">
    <property type="entry name" value="RING"/>
    <property type="match status" value="1"/>
</dbReference>
<feature type="domain" description="RING-type" evidence="3">
    <location>
        <begin position="135"/>
        <end position="177"/>
    </location>
</feature>
<dbReference type="CDD" id="cd16473">
    <property type="entry name" value="RING-H2_RNF103"/>
    <property type="match status" value="1"/>
</dbReference>
<keyword evidence="1" id="KW-0862">Zinc</keyword>
<dbReference type="OrthoDB" id="8062037at2759"/>
<gene>
    <name evidence="4" type="ORF">JI435_113690</name>
</gene>
<dbReference type="PROSITE" id="PS50089">
    <property type="entry name" value="ZF_RING_2"/>
    <property type="match status" value="1"/>
</dbReference>
<keyword evidence="2" id="KW-1133">Transmembrane helix</keyword>
<dbReference type="InterPro" id="IPR013083">
    <property type="entry name" value="Znf_RING/FYVE/PHD"/>
</dbReference>
<evidence type="ECO:0000256" key="2">
    <source>
        <dbReference type="SAM" id="Phobius"/>
    </source>
</evidence>
<dbReference type="Pfam" id="PF13639">
    <property type="entry name" value="zf-RING_2"/>
    <property type="match status" value="1"/>
</dbReference>
<evidence type="ECO:0000259" key="3">
    <source>
        <dbReference type="PROSITE" id="PS50089"/>
    </source>
</evidence>
<dbReference type="AlphaFoldDB" id="A0A7U2FE85"/>
<keyword evidence="1" id="KW-0863">Zinc-finger</keyword>
<reference evidence="5" key="1">
    <citation type="journal article" date="2021" name="BMC Genomics">
        <title>Chromosome-level genome assembly and manually-curated proteome of model necrotroph Parastagonospora nodorum Sn15 reveals a genome-wide trove of candidate effector homologs, and redundancy of virulence-related functions within an accessory chromosome.</title>
        <authorList>
            <person name="Bertazzoni S."/>
            <person name="Jones D.A.B."/>
            <person name="Phan H.T."/>
            <person name="Tan K.-C."/>
            <person name="Hane J.K."/>
        </authorList>
    </citation>
    <scope>NUCLEOTIDE SEQUENCE [LARGE SCALE GENOMIC DNA]</scope>
    <source>
        <strain evidence="5">SN15 / ATCC MYA-4574 / FGSC 10173)</strain>
    </source>
</reference>
<keyword evidence="1" id="KW-0479">Metal-binding</keyword>
<dbReference type="InterPro" id="IPR001841">
    <property type="entry name" value="Znf_RING"/>
</dbReference>
<name>A0A7U2FE85_PHANO</name>
<dbReference type="PANTHER" id="PTHR47662:SF1">
    <property type="entry name" value="RING-TYPE DOMAIN-CONTAINING PROTEIN"/>
    <property type="match status" value="1"/>
</dbReference>
<dbReference type="VEuPathDB" id="FungiDB:JI435_113690"/>
<dbReference type="Proteomes" id="UP000663193">
    <property type="component" value="Chromosome 14"/>
</dbReference>
<keyword evidence="5" id="KW-1185">Reference proteome</keyword>
<evidence type="ECO:0000313" key="5">
    <source>
        <dbReference type="Proteomes" id="UP000663193"/>
    </source>
</evidence>
<protein>
    <recommendedName>
        <fullName evidence="3">RING-type domain-containing protein</fullName>
    </recommendedName>
</protein>
<dbReference type="EMBL" id="CP069036">
    <property type="protein sequence ID" value="QRD02619.1"/>
    <property type="molecule type" value="Genomic_DNA"/>
</dbReference>
<dbReference type="Gene3D" id="3.30.40.10">
    <property type="entry name" value="Zinc/RING finger domain, C3HC4 (zinc finger)"/>
    <property type="match status" value="1"/>
</dbReference>
<feature type="transmembrane region" description="Helical" evidence="2">
    <location>
        <begin position="54"/>
        <end position="78"/>
    </location>
</feature>
<evidence type="ECO:0000256" key="1">
    <source>
        <dbReference type="PROSITE-ProRule" id="PRU00175"/>
    </source>
</evidence>
<accession>A0A7U2FE85</accession>
<sequence length="204" mass="22662">MHEAVFASDRDICVIASGASVFNISAADYNPCVESLIPMASDTHSDHGLRGSTVVVAIVVPAVFVTIVLSLIVAAFILPRFGRGGKSFSAIKGQRMQQRLEEINKVIKTQNYYEWRTSQRSEKDSKTFLAPDPLCAICLENFAEDAQIRGLRCSHAFHVHCLDEWFSRFNEFCPLCHRTIIPGKKVAKKEAYPESATVPLAFIV</sequence>